<dbReference type="EMBL" id="JACIFV010000010">
    <property type="protein sequence ID" value="MBB4193075.1"/>
    <property type="molecule type" value="Genomic_DNA"/>
</dbReference>
<gene>
    <name evidence="2" type="ORF">GGD53_003239</name>
</gene>
<evidence type="ECO:0000313" key="2">
    <source>
        <dbReference type="EMBL" id="MBB4193075.1"/>
    </source>
</evidence>
<accession>A0A7W6MI02</accession>
<name>A0A7W6MI02_9HYPH</name>
<keyword evidence="3" id="KW-1185">Reference proteome</keyword>
<keyword evidence="2" id="KW-0808">Transferase</keyword>
<feature type="transmembrane region" description="Helical" evidence="1">
    <location>
        <begin position="124"/>
        <end position="145"/>
    </location>
</feature>
<dbReference type="GO" id="GO:0016740">
    <property type="term" value="F:transferase activity"/>
    <property type="evidence" value="ECO:0007669"/>
    <property type="project" value="UniProtKB-KW"/>
</dbReference>
<keyword evidence="1" id="KW-0472">Membrane</keyword>
<evidence type="ECO:0000313" key="3">
    <source>
        <dbReference type="Proteomes" id="UP000524492"/>
    </source>
</evidence>
<organism evidence="2 3">
    <name type="scientific">Rhizobium aethiopicum</name>
    <dbReference type="NCBI Taxonomy" id="1138170"/>
    <lineage>
        <taxon>Bacteria</taxon>
        <taxon>Pseudomonadati</taxon>
        <taxon>Pseudomonadota</taxon>
        <taxon>Alphaproteobacteria</taxon>
        <taxon>Hyphomicrobiales</taxon>
        <taxon>Rhizobiaceae</taxon>
        <taxon>Rhizobium/Agrobacterium group</taxon>
        <taxon>Rhizobium</taxon>
    </lineage>
</organism>
<protein>
    <submittedName>
        <fullName evidence="2">Glucan phosphoethanolaminetransferase (Alkaline phosphatase superfamily)</fullName>
    </submittedName>
</protein>
<reference evidence="2 3" key="1">
    <citation type="submission" date="2020-08" db="EMBL/GenBank/DDBJ databases">
        <title>Genomic Encyclopedia of Type Strains, Phase IV (KMG-V): Genome sequencing to study the core and pangenomes of soil and plant-associated prokaryotes.</title>
        <authorList>
            <person name="Whitman W."/>
        </authorList>
    </citation>
    <scope>NUCLEOTIDE SEQUENCE [LARGE SCALE GENOMIC DNA]</scope>
    <source>
        <strain evidence="2 3">SEMIA 4074</strain>
    </source>
</reference>
<dbReference type="AlphaFoldDB" id="A0A7W6MI02"/>
<evidence type="ECO:0000256" key="1">
    <source>
        <dbReference type="SAM" id="Phobius"/>
    </source>
</evidence>
<feature type="transmembrane region" description="Helical" evidence="1">
    <location>
        <begin position="16"/>
        <end position="34"/>
    </location>
</feature>
<sequence>MDQKKMQSYNQRASKSFYFLVALFICVRFLVFVFDIKIQNTGYLVFGIFLAVIMFFYNFRPKADLLFLLEYNSDRTDDLFVWYFKITCGAVLFYTVMIFGTIFLNFASQTSPSANLVAVSKVTSFLVLPVLAITFPRVIASCKLLRAEYKKL</sequence>
<feature type="transmembrane region" description="Helical" evidence="1">
    <location>
        <begin position="80"/>
        <end position="104"/>
    </location>
</feature>
<keyword evidence="1" id="KW-1133">Transmembrane helix</keyword>
<proteinExistence type="predicted"/>
<keyword evidence="1" id="KW-0812">Transmembrane</keyword>
<comment type="caution">
    <text evidence="2">The sequence shown here is derived from an EMBL/GenBank/DDBJ whole genome shotgun (WGS) entry which is preliminary data.</text>
</comment>
<feature type="transmembrane region" description="Helical" evidence="1">
    <location>
        <begin position="40"/>
        <end position="59"/>
    </location>
</feature>
<dbReference type="Proteomes" id="UP000524492">
    <property type="component" value="Unassembled WGS sequence"/>
</dbReference>